<dbReference type="AlphaFoldDB" id="X1AIL9"/>
<dbReference type="EMBL" id="BART01002886">
    <property type="protein sequence ID" value="GAG69522.1"/>
    <property type="molecule type" value="Genomic_DNA"/>
</dbReference>
<evidence type="ECO:0000313" key="1">
    <source>
        <dbReference type="EMBL" id="GAG69522.1"/>
    </source>
</evidence>
<organism evidence="1">
    <name type="scientific">marine sediment metagenome</name>
    <dbReference type="NCBI Taxonomy" id="412755"/>
    <lineage>
        <taxon>unclassified sequences</taxon>
        <taxon>metagenomes</taxon>
        <taxon>ecological metagenomes</taxon>
    </lineage>
</organism>
<comment type="caution">
    <text evidence="1">The sequence shown here is derived from an EMBL/GenBank/DDBJ whole genome shotgun (WGS) entry which is preliminary data.</text>
</comment>
<sequence length="199" mass="22155">DYDFDALKMFLSDDKMSIYSYSGETKYAINGLPFPETEVEIPLAVNLVSEGNHKISAIQLQGLDNYNVILKDLVTGFDIDLKTTPELTFTDTAGTYTDRFILTISSTTGIEDIPDLPGLFNVFTANNLINIKTLSDAWNGKSGTIRIFDLTGRTVSEIHNKEFWKNSILQVPAPSPKGIYFVEIRAGVMRYVGKVSVVR</sequence>
<accession>X1AIL9</accession>
<evidence type="ECO:0008006" key="2">
    <source>
        <dbReference type="Google" id="ProtNLM"/>
    </source>
</evidence>
<gene>
    <name evidence="1" type="ORF">S01H4_08414</name>
</gene>
<reference evidence="1" key="1">
    <citation type="journal article" date="2014" name="Front. Microbiol.">
        <title>High frequency of phylogenetically diverse reductive dehalogenase-homologous genes in deep subseafloor sedimentary metagenomes.</title>
        <authorList>
            <person name="Kawai M."/>
            <person name="Futagami T."/>
            <person name="Toyoda A."/>
            <person name="Takaki Y."/>
            <person name="Nishi S."/>
            <person name="Hori S."/>
            <person name="Arai W."/>
            <person name="Tsubouchi T."/>
            <person name="Morono Y."/>
            <person name="Uchiyama I."/>
            <person name="Ito T."/>
            <person name="Fujiyama A."/>
            <person name="Inagaki F."/>
            <person name="Takami H."/>
        </authorList>
    </citation>
    <scope>NUCLEOTIDE SEQUENCE</scope>
    <source>
        <strain evidence="1">Expedition CK06-06</strain>
    </source>
</reference>
<protein>
    <recommendedName>
        <fullName evidence="2">Secretion system C-terminal sorting domain-containing protein</fullName>
    </recommendedName>
</protein>
<feature type="non-terminal residue" evidence="1">
    <location>
        <position position="1"/>
    </location>
</feature>
<name>X1AIL9_9ZZZZ</name>
<dbReference type="NCBIfam" id="TIGR04183">
    <property type="entry name" value="Por_Secre_tail"/>
    <property type="match status" value="1"/>
</dbReference>
<proteinExistence type="predicted"/>
<dbReference type="InterPro" id="IPR026444">
    <property type="entry name" value="Secre_tail"/>
</dbReference>